<dbReference type="InterPro" id="IPR001466">
    <property type="entry name" value="Beta-lactam-related"/>
</dbReference>
<dbReference type="AlphaFoldDB" id="A0A7G7BPQ0"/>
<dbReference type="InterPro" id="IPR052907">
    <property type="entry name" value="Beta-lactamase/esterase"/>
</dbReference>
<dbReference type="Proteomes" id="UP000515307">
    <property type="component" value="Chromosome"/>
</dbReference>
<reference evidence="3" key="1">
    <citation type="submission" date="2019-10" db="EMBL/GenBank/DDBJ databases">
        <title>Antimicrobial potential of Antarctic Bacteria.</title>
        <authorList>
            <person name="Benaud N."/>
            <person name="Edwards R.J."/>
            <person name="Ferrari B.C."/>
        </authorList>
    </citation>
    <scope>NUCLEOTIDE SEQUENCE [LARGE SCALE GENOMIC DNA]</scope>
    <source>
        <strain evidence="3">NBSH44</strain>
    </source>
</reference>
<accession>A0A7G7BPQ0</accession>
<organism evidence="2 3">
    <name type="scientific">Streptomyces finlayi</name>
    <dbReference type="NCBI Taxonomy" id="67296"/>
    <lineage>
        <taxon>Bacteria</taxon>
        <taxon>Bacillati</taxon>
        <taxon>Actinomycetota</taxon>
        <taxon>Actinomycetes</taxon>
        <taxon>Kitasatosporales</taxon>
        <taxon>Streptomycetaceae</taxon>
        <taxon>Streptomyces</taxon>
    </lineage>
</organism>
<dbReference type="EMBL" id="CP045702">
    <property type="protein sequence ID" value="QNE77315.1"/>
    <property type="molecule type" value="Genomic_DNA"/>
</dbReference>
<evidence type="ECO:0000313" key="3">
    <source>
        <dbReference type="Proteomes" id="UP000515307"/>
    </source>
</evidence>
<dbReference type="Pfam" id="PF00144">
    <property type="entry name" value="Beta-lactamase"/>
    <property type="match status" value="1"/>
</dbReference>
<dbReference type="GO" id="GO:0016787">
    <property type="term" value="F:hydrolase activity"/>
    <property type="evidence" value="ECO:0007669"/>
    <property type="project" value="UniProtKB-KW"/>
</dbReference>
<feature type="domain" description="Beta-lactamase-related" evidence="1">
    <location>
        <begin position="25"/>
        <end position="380"/>
    </location>
</feature>
<dbReference type="SUPFAM" id="SSF56601">
    <property type="entry name" value="beta-lactamase/transpeptidase-like"/>
    <property type="match status" value="1"/>
</dbReference>
<dbReference type="PANTHER" id="PTHR43319:SF3">
    <property type="entry name" value="BETA-LACTAMASE-RELATED DOMAIN-CONTAINING PROTEIN"/>
    <property type="match status" value="1"/>
</dbReference>
<keyword evidence="3" id="KW-1185">Reference proteome</keyword>
<name>A0A7G7BPQ0_9ACTN</name>
<keyword evidence="2" id="KW-0378">Hydrolase</keyword>
<proteinExistence type="predicted"/>
<dbReference type="KEGG" id="sfiy:F0344_24380"/>
<dbReference type="Gene3D" id="3.40.710.10">
    <property type="entry name" value="DD-peptidase/beta-lactamase superfamily"/>
    <property type="match status" value="1"/>
</dbReference>
<dbReference type="RefSeq" id="WP_185300793.1">
    <property type="nucleotide sequence ID" value="NZ_CP045702.1"/>
</dbReference>
<dbReference type="InterPro" id="IPR012338">
    <property type="entry name" value="Beta-lactam/transpept-like"/>
</dbReference>
<sequence length="390" mass="42731">MTGRVHGSVHTGFAAVRDVLSEHLSAGLDLGFSFCAYHRGEVVADLWGGHVDVDRRLDWLPTTLLPLTSITKTVLTTTLWRLAELGDVDIEAPVSSYWREFGANGKADITVATVMSHRAGIPAFPDPITLADELEWWPVVRKIQNLTPLWKPGEAHGYHAIVLGFLTSELIRRVTGAPASAAVRTHVIDPLGIDLHMSLSSDDTRRLAEVLPPSDDQVPEVVPAEQREYVAGFVDQDSLLYRATFGSTAMTFKDMNNPAYHSTERPAAYGTAHAVAKMFAALVSDIPEGRLLSPRSVRMAALERSSGMDEVFRLPTRWAGGFMLPGGPLWPDFGRPAFGHIGSTGALAFADPEYEFSFAFLPNKMKSVYEVPDRRAQALIRTCYAALEGM</sequence>
<dbReference type="PANTHER" id="PTHR43319">
    <property type="entry name" value="BETA-LACTAMASE-RELATED"/>
    <property type="match status" value="1"/>
</dbReference>
<evidence type="ECO:0000259" key="1">
    <source>
        <dbReference type="Pfam" id="PF00144"/>
    </source>
</evidence>
<protein>
    <submittedName>
        <fullName evidence="2">Serine hydrolase</fullName>
    </submittedName>
</protein>
<gene>
    <name evidence="2" type="ORF">F0344_24380</name>
</gene>
<evidence type="ECO:0000313" key="2">
    <source>
        <dbReference type="EMBL" id="QNE77315.1"/>
    </source>
</evidence>